<comment type="catalytic activity">
    <reaction evidence="12">
        <text>citrate = D-threo-isocitrate</text>
        <dbReference type="Rhea" id="RHEA:10336"/>
        <dbReference type="ChEBI" id="CHEBI:15562"/>
        <dbReference type="ChEBI" id="CHEBI:16947"/>
        <dbReference type="EC" id="4.2.1.3"/>
    </reaction>
</comment>
<dbReference type="InterPro" id="IPR001030">
    <property type="entry name" value="Acoase/IPM_deHydtase_lsu_aba"/>
</dbReference>
<dbReference type="PANTHER" id="PTHR43160:SF3">
    <property type="entry name" value="ACONITATE HYDRATASE, MITOCHONDRIAL"/>
    <property type="match status" value="1"/>
</dbReference>
<protein>
    <recommendedName>
        <fullName evidence="4 13">Aconitate hydratase, mitochondrial</fullName>
        <shortName evidence="13">Aconitase</shortName>
        <ecNumber evidence="13">4.2.1.-</ecNumber>
    </recommendedName>
</protein>
<dbReference type="EC" id="4.2.1.-" evidence="13"/>
<evidence type="ECO:0000256" key="10">
    <source>
        <dbReference type="ARBA" id="ARBA00023128"/>
    </source>
</evidence>
<dbReference type="InterPro" id="IPR036008">
    <property type="entry name" value="Aconitase_4Fe-4S_dom"/>
</dbReference>
<keyword evidence="6 13" id="KW-0479">Metal-binding</keyword>
<dbReference type="Pfam" id="PF00694">
    <property type="entry name" value="Aconitase_C"/>
    <property type="match status" value="1"/>
</dbReference>
<dbReference type="NCBIfam" id="TIGR01340">
    <property type="entry name" value="aconitase_mito"/>
    <property type="match status" value="1"/>
</dbReference>
<dbReference type="InterPro" id="IPR015932">
    <property type="entry name" value="Aconitase_dom2"/>
</dbReference>
<evidence type="ECO:0000256" key="8">
    <source>
        <dbReference type="ARBA" id="ARBA00023004"/>
    </source>
</evidence>
<dbReference type="Pfam" id="PF00330">
    <property type="entry name" value="Aconitase"/>
    <property type="match status" value="1"/>
</dbReference>
<dbReference type="SUPFAM" id="SSF53732">
    <property type="entry name" value="Aconitase iron-sulfur domain"/>
    <property type="match status" value="1"/>
</dbReference>
<evidence type="ECO:0000256" key="12">
    <source>
        <dbReference type="ARBA" id="ARBA00023501"/>
    </source>
</evidence>
<comment type="pathway">
    <text evidence="2">Carbohydrate metabolism; tricarboxylic acid cycle; isocitrate from oxaloacetate: step 2/2.</text>
</comment>
<dbReference type="Gene3D" id="3.20.19.10">
    <property type="entry name" value="Aconitase, domain 4"/>
    <property type="match status" value="1"/>
</dbReference>
<keyword evidence="8 13" id="KW-0408">Iron</keyword>
<evidence type="ECO:0000256" key="4">
    <source>
        <dbReference type="ARBA" id="ARBA00015940"/>
    </source>
</evidence>
<dbReference type="InterPro" id="IPR006248">
    <property type="entry name" value="Aconitase_mito-like"/>
</dbReference>
<dbReference type="InterPro" id="IPR018136">
    <property type="entry name" value="Aconitase_4Fe-4S_BS"/>
</dbReference>
<evidence type="ECO:0000256" key="14">
    <source>
        <dbReference type="SAM" id="MobiDB-lite"/>
    </source>
</evidence>
<accession>A0A6A6CHG0</accession>
<evidence type="ECO:0000259" key="15">
    <source>
        <dbReference type="Pfam" id="PF00330"/>
    </source>
</evidence>
<dbReference type="SUPFAM" id="SSF52016">
    <property type="entry name" value="LeuD/IlvD-like"/>
    <property type="match status" value="1"/>
</dbReference>
<comment type="subcellular location">
    <subcellularLocation>
        <location evidence="1 13">Mitochondrion</location>
    </subcellularLocation>
</comment>
<dbReference type="GO" id="GO:0046872">
    <property type="term" value="F:metal ion binding"/>
    <property type="evidence" value="ECO:0007669"/>
    <property type="project" value="UniProtKB-UniRule"/>
</dbReference>
<dbReference type="GO" id="GO:0005829">
    <property type="term" value="C:cytosol"/>
    <property type="evidence" value="ECO:0007669"/>
    <property type="project" value="TreeGrafter"/>
</dbReference>
<dbReference type="Gene3D" id="3.30.499.10">
    <property type="entry name" value="Aconitase, domain 3"/>
    <property type="match status" value="2"/>
</dbReference>
<evidence type="ECO:0000256" key="6">
    <source>
        <dbReference type="ARBA" id="ARBA00022723"/>
    </source>
</evidence>
<evidence type="ECO:0000313" key="18">
    <source>
        <dbReference type="Proteomes" id="UP000799537"/>
    </source>
</evidence>
<dbReference type="InterPro" id="IPR015931">
    <property type="entry name" value="Acnase/IPM_dHydase_lsu_aba_1/3"/>
</dbReference>
<dbReference type="GO" id="GO:0051539">
    <property type="term" value="F:4 iron, 4 sulfur cluster binding"/>
    <property type="evidence" value="ECO:0007669"/>
    <property type="project" value="UniProtKB-UniRule"/>
</dbReference>
<sequence>MPHATAGIQNGSDCRVIPSSLSQRVHMNNLESDSFIDYAKMKSTLDVVRSRLQRPLLYAEKVLFSHLDDPTQDLERGKSYLRLRPDRVASHDATAQTVFLQLMSAGLTDTKTPMTVYSDHLITARVEGIEDLGTAWGENREVWNFLSSACAKFGVGLWKPGSGIFHQVLLENYAFPGGLTIGTDSHTPNAGGLAMCAIGVGGGDTVDVLAGLPWEVKQPKIFGVRLTGRLNGWATPKDIVLKLAGLVTVKGGTGAIMEYFGPGVDTLSCTGMATICNMGAEIGATTSIFPFTDSMYDYLVATKRSEIAEYARLYADDLRPDPESESSYDQIIDIDLSSLEPHINGPFTPDLATPISEFARTVRENGWPEKISVALIGSCTNASYEDMSRAASIAADALDHGMPKSACKLTVTPGSELIRGTIERDGQLSTLKKIGGIVLANACGPCIGNWDRFDMPDGQDNSILSSYNRNFAGRNDGNAATHAFVASPELVVAMSLAGTLLFNPLTDDLKVGDKSFRLQPPSGRSLPSNGYKATSDAYQEPPQDRRDIEVIIPTDSNRLQAIPPFPAWNGHNAVNMPILIKTKGKTTTDAISAAGPWLKYRGHLDNISNNLLIGATNAENDRKNKITNVLTGKTGAVPATAREYKAKNLPWVVIGDNNFGEGSSREHAALEIRHLGGFAVIARSFARIHETNLKKQGVLSLTFVDESDYERVHADHRIDILCKDIAVNTPLTMVVRPKDGDPFDLQLHHSLNEAQIEWFKEGSALNAMAKGTATTASVEA</sequence>
<dbReference type="NCBIfam" id="NF005558">
    <property type="entry name" value="PRK07229.1"/>
    <property type="match status" value="1"/>
</dbReference>
<dbReference type="InterPro" id="IPR000573">
    <property type="entry name" value="AconitaseA/IPMdHydase_ssu_swvl"/>
</dbReference>
<dbReference type="FunFam" id="3.30.499.10:FF:000004">
    <property type="entry name" value="Aconitate hydratase, mitochondrial"/>
    <property type="match status" value="1"/>
</dbReference>
<evidence type="ECO:0000259" key="16">
    <source>
        <dbReference type="Pfam" id="PF00694"/>
    </source>
</evidence>
<keyword evidence="10 13" id="KW-0496">Mitochondrion</keyword>
<dbReference type="FunFam" id="3.20.19.10:FF:000002">
    <property type="entry name" value="Aconitate hydratase, mitochondrial"/>
    <property type="match status" value="1"/>
</dbReference>
<dbReference type="PANTHER" id="PTHR43160">
    <property type="entry name" value="ACONITATE HYDRATASE B"/>
    <property type="match status" value="1"/>
</dbReference>
<feature type="domain" description="Aconitase A/isopropylmalate dehydratase small subunit swivel" evidence="16">
    <location>
        <begin position="576"/>
        <end position="704"/>
    </location>
</feature>
<dbReference type="PRINTS" id="PR00415">
    <property type="entry name" value="ACONITASE"/>
</dbReference>
<evidence type="ECO:0000256" key="9">
    <source>
        <dbReference type="ARBA" id="ARBA00023014"/>
    </source>
</evidence>
<keyword evidence="11 13" id="KW-0456">Lyase</keyword>
<evidence type="ECO:0000256" key="11">
    <source>
        <dbReference type="ARBA" id="ARBA00023239"/>
    </source>
</evidence>
<dbReference type="GO" id="GO:0005739">
    <property type="term" value="C:mitochondrion"/>
    <property type="evidence" value="ECO:0007669"/>
    <property type="project" value="UniProtKB-SubCell"/>
</dbReference>
<keyword evidence="9 13" id="KW-0411">Iron-sulfur</keyword>
<dbReference type="FunFam" id="3.40.1060.10:FF:000001">
    <property type="entry name" value="Aconitate hydratase, mitochondrial"/>
    <property type="match status" value="1"/>
</dbReference>
<evidence type="ECO:0000313" key="17">
    <source>
        <dbReference type="EMBL" id="KAF2166687.1"/>
    </source>
</evidence>
<dbReference type="FunFam" id="3.30.499.10:FF:000003">
    <property type="entry name" value="Aconitate hydratase, mitochondrial"/>
    <property type="match status" value="1"/>
</dbReference>
<evidence type="ECO:0000256" key="1">
    <source>
        <dbReference type="ARBA" id="ARBA00004173"/>
    </source>
</evidence>
<keyword evidence="7 13" id="KW-0809">Transit peptide</keyword>
<dbReference type="InterPro" id="IPR015928">
    <property type="entry name" value="Aconitase/3IPM_dehydase_swvl"/>
</dbReference>
<dbReference type="Proteomes" id="UP000799537">
    <property type="component" value="Unassembled WGS sequence"/>
</dbReference>
<reference evidence="17" key="1">
    <citation type="journal article" date="2020" name="Stud. Mycol.">
        <title>101 Dothideomycetes genomes: a test case for predicting lifestyles and emergence of pathogens.</title>
        <authorList>
            <person name="Haridas S."/>
            <person name="Albert R."/>
            <person name="Binder M."/>
            <person name="Bloem J."/>
            <person name="Labutti K."/>
            <person name="Salamov A."/>
            <person name="Andreopoulos B."/>
            <person name="Baker S."/>
            <person name="Barry K."/>
            <person name="Bills G."/>
            <person name="Bluhm B."/>
            <person name="Cannon C."/>
            <person name="Castanera R."/>
            <person name="Culley D."/>
            <person name="Daum C."/>
            <person name="Ezra D."/>
            <person name="Gonzalez J."/>
            <person name="Henrissat B."/>
            <person name="Kuo A."/>
            <person name="Liang C."/>
            <person name="Lipzen A."/>
            <person name="Lutzoni F."/>
            <person name="Magnuson J."/>
            <person name="Mondo S."/>
            <person name="Nolan M."/>
            <person name="Ohm R."/>
            <person name="Pangilinan J."/>
            <person name="Park H.-J."/>
            <person name="Ramirez L."/>
            <person name="Alfaro M."/>
            <person name="Sun H."/>
            <person name="Tritt A."/>
            <person name="Yoshinaga Y."/>
            <person name="Zwiers L.-H."/>
            <person name="Turgeon B."/>
            <person name="Goodwin S."/>
            <person name="Spatafora J."/>
            <person name="Crous P."/>
            <person name="Grigoriev I."/>
        </authorList>
    </citation>
    <scope>NUCLEOTIDE SEQUENCE</scope>
    <source>
        <strain evidence="17">ATCC 36951</strain>
    </source>
</reference>
<dbReference type="EMBL" id="ML993596">
    <property type="protein sequence ID" value="KAF2166687.1"/>
    <property type="molecule type" value="Genomic_DNA"/>
</dbReference>
<evidence type="ECO:0000256" key="2">
    <source>
        <dbReference type="ARBA" id="ARBA00004717"/>
    </source>
</evidence>
<dbReference type="RefSeq" id="XP_033667576.1">
    <property type="nucleotide sequence ID" value="XM_033810599.1"/>
</dbReference>
<gene>
    <name evidence="17" type="ORF">M409DRAFT_36692</name>
</gene>
<dbReference type="Gene3D" id="3.40.1060.10">
    <property type="entry name" value="Aconitase, Domain 2"/>
    <property type="match status" value="1"/>
</dbReference>
<name>A0A6A6CHG0_ZASCE</name>
<dbReference type="AlphaFoldDB" id="A0A6A6CHG0"/>
<evidence type="ECO:0000256" key="7">
    <source>
        <dbReference type="ARBA" id="ARBA00022946"/>
    </source>
</evidence>
<feature type="domain" description="Aconitase/3-isopropylmalate dehydratase large subunit alpha/beta/alpha" evidence="15">
    <location>
        <begin position="60"/>
        <end position="498"/>
    </location>
</feature>
<dbReference type="PROSITE" id="PS01244">
    <property type="entry name" value="ACONITASE_2"/>
    <property type="match status" value="1"/>
</dbReference>
<evidence type="ECO:0000256" key="3">
    <source>
        <dbReference type="ARBA" id="ARBA00007185"/>
    </source>
</evidence>
<proteinExistence type="inferred from homology"/>
<keyword evidence="5" id="KW-0816">Tricarboxylic acid cycle</keyword>
<comment type="cofactor">
    <cofactor evidence="13">
        <name>[4Fe-4S] cluster</name>
        <dbReference type="ChEBI" id="CHEBI:49883"/>
    </cofactor>
    <text evidence="13">Binds 1 [4Fe-4S] cluster per subunit.</text>
</comment>
<dbReference type="GeneID" id="54563871"/>
<dbReference type="OrthoDB" id="2224430at2759"/>
<keyword evidence="18" id="KW-1185">Reference proteome</keyword>
<dbReference type="GO" id="GO:0003994">
    <property type="term" value="F:aconitate hydratase activity"/>
    <property type="evidence" value="ECO:0007669"/>
    <property type="project" value="UniProtKB-EC"/>
</dbReference>
<comment type="similarity">
    <text evidence="3 13">Belongs to the aconitase/IPM isomerase family.</text>
</comment>
<feature type="region of interest" description="Disordered" evidence="14">
    <location>
        <begin position="513"/>
        <end position="540"/>
    </location>
</feature>
<dbReference type="PROSITE" id="PS00450">
    <property type="entry name" value="ACONITASE_1"/>
    <property type="match status" value="1"/>
</dbReference>
<dbReference type="GO" id="GO:0006099">
    <property type="term" value="P:tricarboxylic acid cycle"/>
    <property type="evidence" value="ECO:0007669"/>
    <property type="project" value="UniProtKB-KW"/>
</dbReference>
<evidence type="ECO:0000256" key="5">
    <source>
        <dbReference type="ARBA" id="ARBA00022532"/>
    </source>
</evidence>
<evidence type="ECO:0000256" key="13">
    <source>
        <dbReference type="RuleBase" id="RU362107"/>
    </source>
</evidence>
<dbReference type="InterPro" id="IPR050926">
    <property type="entry name" value="Aconitase/IPM_isomerase"/>
</dbReference>
<organism evidence="17 18">
    <name type="scientific">Zasmidium cellare ATCC 36951</name>
    <dbReference type="NCBI Taxonomy" id="1080233"/>
    <lineage>
        <taxon>Eukaryota</taxon>
        <taxon>Fungi</taxon>
        <taxon>Dikarya</taxon>
        <taxon>Ascomycota</taxon>
        <taxon>Pezizomycotina</taxon>
        <taxon>Dothideomycetes</taxon>
        <taxon>Dothideomycetidae</taxon>
        <taxon>Mycosphaerellales</taxon>
        <taxon>Mycosphaerellaceae</taxon>
        <taxon>Zasmidium</taxon>
    </lineage>
</organism>